<evidence type="ECO:0000313" key="2">
    <source>
        <dbReference type="EMBL" id="KAF0935666.1"/>
    </source>
</evidence>
<dbReference type="EMBL" id="SPHZ02000001">
    <property type="protein sequence ID" value="KAF0935666.1"/>
    <property type="molecule type" value="Genomic_DNA"/>
</dbReference>
<evidence type="ECO:0000256" key="1">
    <source>
        <dbReference type="SAM" id="MobiDB-lite"/>
    </source>
</evidence>
<dbReference type="Proteomes" id="UP000479710">
    <property type="component" value="Unassembled WGS sequence"/>
</dbReference>
<comment type="caution">
    <text evidence="2">The sequence shown here is derived from an EMBL/GenBank/DDBJ whole genome shotgun (WGS) entry which is preliminary data.</text>
</comment>
<keyword evidence="3" id="KW-1185">Reference proteome</keyword>
<reference evidence="2 3" key="1">
    <citation type="submission" date="2019-11" db="EMBL/GenBank/DDBJ databases">
        <title>Whole genome sequence of Oryza granulata.</title>
        <authorList>
            <person name="Li W."/>
        </authorList>
    </citation>
    <scope>NUCLEOTIDE SEQUENCE [LARGE SCALE GENOMIC DNA]</scope>
    <source>
        <strain evidence="3">cv. Menghai</strain>
        <tissue evidence="2">Leaf</tissue>
    </source>
</reference>
<proteinExistence type="predicted"/>
<organism evidence="2 3">
    <name type="scientific">Oryza meyeriana var. granulata</name>
    <dbReference type="NCBI Taxonomy" id="110450"/>
    <lineage>
        <taxon>Eukaryota</taxon>
        <taxon>Viridiplantae</taxon>
        <taxon>Streptophyta</taxon>
        <taxon>Embryophyta</taxon>
        <taxon>Tracheophyta</taxon>
        <taxon>Spermatophyta</taxon>
        <taxon>Magnoliopsida</taxon>
        <taxon>Liliopsida</taxon>
        <taxon>Poales</taxon>
        <taxon>Poaceae</taxon>
        <taxon>BOP clade</taxon>
        <taxon>Oryzoideae</taxon>
        <taxon>Oryzeae</taxon>
        <taxon>Oryzinae</taxon>
        <taxon>Oryza</taxon>
        <taxon>Oryza meyeriana</taxon>
    </lineage>
</organism>
<feature type="region of interest" description="Disordered" evidence="1">
    <location>
        <begin position="76"/>
        <end position="97"/>
    </location>
</feature>
<gene>
    <name evidence="2" type="ORF">E2562_035113</name>
</gene>
<accession>A0A6G1FFE5</accession>
<name>A0A6G1FFE5_9ORYZ</name>
<protein>
    <submittedName>
        <fullName evidence="2">Uncharacterized protein</fullName>
    </submittedName>
</protein>
<sequence>MCTASVSILLELMTGRPPVVPIDESVSIHIGEWGAACDDRGVAELKESLELETHGDRKRLATGDDDLDVSHLGKENALEVEEQSGEISRVSAGPAVR</sequence>
<dbReference type="AlphaFoldDB" id="A0A6G1FFE5"/>
<evidence type="ECO:0000313" key="3">
    <source>
        <dbReference type="Proteomes" id="UP000479710"/>
    </source>
</evidence>